<gene>
    <name evidence="2" type="ORF">CKW00_00355</name>
</gene>
<dbReference type="Proteomes" id="UP000217561">
    <property type="component" value="Unassembled WGS sequence"/>
</dbReference>
<dbReference type="InterPro" id="IPR036388">
    <property type="entry name" value="WH-like_DNA-bd_sf"/>
</dbReference>
<name>A0ABX4HVJ0_9BACI</name>
<protein>
    <submittedName>
        <fullName evidence="2">Uncharacterized protein</fullName>
    </submittedName>
</protein>
<proteinExistence type="predicted"/>
<dbReference type="Gene3D" id="1.10.10.10">
    <property type="entry name" value="Winged helix-like DNA-binding domain superfamily/Winged helix DNA-binding domain"/>
    <property type="match status" value="1"/>
</dbReference>
<keyword evidence="3" id="KW-1185">Reference proteome</keyword>
<sequence length="1376" mass="160058">MSGTHLFGFVNTISEDLYTLTKDIEASLFSQPQSVLIQARLYTENLMKIVSKQEELEKVVPLKHVERIYRLYRQNAVEGEIYAKLEWVRKKGNKAAHDIHAATYEDGFKAHRYLFDISVWYMQVYGSYDFEAPIYKLPEPKHKESELSEEKVKELVQPFVEQSFHQMDEMKRELQNQLEEIKKERDALSKSEEADSEKFEQEENSEEEFFLFKYLDEEGMEYVDKRDKNGALWIIGDWSIKDKLFALKQRHLYFRFAKKGGRATNNQPAWFLLNKNFQEKPEDYKQLEKEETNKENSDIVSKDVEAPEDTMVSFSVSLEVLEARDWVSNGQLRMPHHLEKVTLYQTFDPILSNLTGCSTFGDITEEKLREVYKESKESFLNTVEALFFWGVRFTGNLEKFQPTTQGSDRYIIRVHNAGGKKIRDIASVKEAKKLENRNITNVETLDKILLDSLNWLTGTNNNWVEEKSEKPAEKTSESKEDTMLHYKMEKMRIPAVIAEKSLWRIGVEGCDNLLRQFNNLGVKKLEDIDFSLDNVHEKMSQTGEKTIKKFWHQLQQIAGEKQEIDKVNKVDGIEGNIIYFDREKIKVPENLKDVELNGAFFSGAENAVEQLKASGTKTLGDLPSDFITVRKIKGVGNKKVEIIFKHLSNFIQEEEKRKELENLSPEEYKKHLFQQLMARLDNAMENEEAAKKEKIPTRYFYLTKKRYHASLRGEHLTLEELGNELGMTREGVRQIFAKGDARIATLVQPFIDFVLHNEQKSKKMFVEDYLHTHSLLHYIILQGIEKLGLTTVASSEKVYISRLDEHELRGMKEEIKKELKETFHLRVINFQKLREYCEEKAVEVGCSVEFIKRVAEGEVNWLAEDQGILKSISKKDVVEMVMLQYPEGAEIYGQEEELIEKANDFMPGQFKGERSFNSIALREDVASSILLWDRGIYIHENFITVNQSILNRAIQMAVNLVKKNGSVKVTKVYENFEEELKEQGIMSEYALYSLMRKQGNEYLSFSKFPTIHPVGEERKSNGEYIREYLENNGGNATISELENEFLSNRGWKKFSLSQALAKNKEIVVLDREEYGLLSDYSHIKPEDLQFVADQITDKLEESPVAFIDAFYQENELVLRSLRITSRRLLYSLLKEMFGDVLKMGRFPYILKKGIEINNVFGNRLIDDYIKKEEDIVSREEVEQWITDMLGENDRYLDAVLGHSSTILYYAQGEYGEYVHADTIGYGPKMKEDLERSVTNLFEKISKMRNRDYVFIDELIDEESLPPLKNQIEWSEDLLRHLLKKSDRWNLIGSYDAIVTPVYSSISSDAKFIEYLLQKEFSGSAKLNSFKKYLNDIKYSNGGKLLAETEVLLEEGEAPFQLDGDEILLKDWSDVSL</sequence>
<feature type="region of interest" description="Disordered" evidence="1">
    <location>
        <begin position="183"/>
        <end position="203"/>
    </location>
</feature>
<accession>A0ABX4HVJ0</accession>
<organism evidence="2 3">
    <name type="scientific">Salimicrobium humidisoli</name>
    <dbReference type="NCBI Taxonomy" id="2029857"/>
    <lineage>
        <taxon>Bacteria</taxon>
        <taxon>Bacillati</taxon>
        <taxon>Bacillota</taxon>
        <taxon>Bacilli</taxon>
        <taxon>Bacillales</taxon>
        <taxon>Bacillaceae</taxon>
        <taxon>Salimicrobium</taxon>
    </lineage>
</organism>
<dbReference type="RefSeq" id="WP_095820861.1">
    <property type="nucleotide sequence ID" value="NZ_NSGH01000001.1"/>
</dbReference>
<comment type="caution">
    <text evidence="2">The sequence shown here is derived from an EMBL/GenBank/DDBJ whole genome shotgun (WGS) entry which is preliminary data.</text>
</comment>
<evidence type="ECO:0000313" key="3">
    <source>
        <dbReference type="Proteomes" id="UP000217561"/>
    </source>
</evidence>
<evidence type="ECO:0000313" key="2">
    <source>
        <dbReference type="EMBL" id="PBB06945.1"/>
    </source>
</evidence>
<dbReference type="EMBL" id="NSGH01000001">
    <property type="protein sequence ID" value="PBB06945.1"/>
    <property type="molecule type" value="Genomic_DNA"/>
</dbReference>
<feature type="compositionally biased region" description="Basic and acidic residues" evidence="1">
    <location>
        <begin position="183"/>
        <end position="201"/>
    </location>
</feature>
<reference evidence="2 3" key="1">
    <citation type="submission" date="2017-08" db="EMBL/GenBank/DDBJ databases">
        <title>Salimicrobium alkalisoli sp. nov., isolated from saline alkaline soil.</title>
        <authorList>
            <person name="Zhang G."/>
            <person name="Xiong Q."/>
        </authorList>
    </citation>
    <scope>NUCLEOTIDE SEQUENCE [LARGE SCALE GENOMIC DNA]</scope>
    <source>
        <strain evidence="2 3">WN024</strain>
    </source>
</reference>
<evidence type="ECO:0000256" key="1">
    <source>
        <dbReference type="SAM" id="MobiDB-lite"/>
    </source>
</evidence>